<sequence length="213" mass="24226">MAAISLVATPVDQVNVVWHIVGTTTLPYRSLPFAKPYSRRANIYDCARVRIQPPRLGSLDLVSLVSPTTHSATIDRNCEAPQVDFQFVCTSGIVSIGQFHRFLTFMAICIVAPVLCYANERMRHPRIPNSQHGSLFLAASAKYVFEHDRWVDRDMYFMDPSSDVLNGILSHRVDTKVFIFDLKLWRCLPSSRPTRTGIGWQSVENFTFSRAFR</sequence>
<reference evidence="1" key="2">
    <citation type="submission" date="2019-06" db="EMBL/GenBank/DDBJ databases">
        <title>Genomics analysis of Aphanomyces spp. identifies a new class of oomycete effector associated with host adaptation.</title>
        <authorList>
            <person name="Gaulin E."/>
        </authorList>
    </citation>
    <scope>NUCLEOTIDE SEQUENCE</scope>
    <source>
        <strain evidence="1">CBS 578.67</strain>
    </source>
</reference>
<accession>A0A485K605</accession>
<dbReference type="EMBL" id="CAADRA010000027">
    <property type="protein sequence ID" value="VFT77739.1"/>
    <property type="molecule type" value="Genomic_DNA"/>
</dbReference>
<organism evidence="2 3">
    <name type="scientific">Aphanomyces stellatus</name>
    <dbReference type="NCBI Taxonomy" id="120398"/>
    <lineage>
        <taxon>Eukaryota</taxon>
        <taxon>Sar</taxon>
        <taxon>Stramenopiles</taxon>
        <taxon>Oomycota</taxon>
        <taxon>Saprolegniomycetes</taxon>
        <taxon>Saprolegniales</taxon>
        <taxon>Verrucalvaceae</taxon>
        <taxon>Aphanomyces</taxon>
    </lineage>
</organism>
<proteinExistence type="predicted"/>
<protein>
    <submittedName>
        <fullName evidence="2">Aste57867_514 protein</fullName>
    </submittedName>
</protein>
<evidence type="ECO:0000313" key="3">
    <source>
        <dbReference type="Proteomes" id="UP000332933"/>
    </source>
</evidence>
<gene>
    <name evidence="2" type="primary">Aste57867_514</name>
    <name evidence="1" type="ORF">As57867_000513</name>
    <name evidence="2" type="ORF">ASTE57867_514</name>
</gene>
<evidence type="ECO:0000313" key="1">
    <source>
        <dbReference type="EMBL" id="KAF0720159.1"/>
    </source>
</evidence>
<evidence type="ECO:0000313" key="2">
    <source>
        <dbReference type="EMBL" id="VFT77739.1"/>
    </source>
</evidence>
<dbReference type="EMBL" id="VJMH01000027">
    <property type="protein sequence ID" value="KAF0720159.1"/>
    <property type="molecule type" value="Genomic_DNA"/>
</dbReference>
<keyword evidence="3" id="KW-1185">Reference proteome</keyword>
<dbReference type="Proteomes" id="UP000332933">
    <property type="component" value="Unassembled WGS sequence"/>
</dbReference>
<dbReference type="AlphaFoldDB" id="A0A485K605"/>
<name>A0A485K605_9STRA</name>
<reference evidence="2 3" key="1">
    <citation type="submission" date="2019-03" db="EMBL/GenBank/DDBJ databases">
        <authorList>
            <person name="Gaulin E."/>
            <person name="Dumas B."/>
        </authorList>
    </citation>
    <scope>NUCLEOTIDE SEQUENCE [LARGE SCALE GENOMIC DNA]</scope>
    <source>
        <strain evidence="2">CBS 568.67</strain>
    </source>
</reference>